<dbReference type="Pfam" id="PF08533">
    <property type="entry name" value="Glyco_hydro_42C"/>
    <property type="match status" value="1"/>
</dbReference>
<evidence type="ECO:0000259" key="9">
    <source>
        <dbReference type="Pfam" id="PF02449"/>
    </source>
</evidence>
<sequence>MEKALHSRNVLLGVCYYPEHWPETMWEDDFRRMKELGLEYVRMAEFGWALMEPEEGVFDFSLFDRAFALAHRHGLNIIVGTPTATPPAWLTHRYPETLNVQANGISYEHGSRRHYTYNSPKYRELSARIVQRMAEHFADHPGIVGWQLDNEFNCEVFEFYSAADHAAFREWLQAKYGTLDALNEAWGTVFWSQTYTAWEQVHLTRNVPSESPNPHLKLDEKRFFSDSVISYAQMQADIVRAAAPRHWVTTNGLFGHLDSHQLTNDMLDFISYDSYPMFGRMFPDGGEQPLLDRRFSMSLSTVRSISPNFCIMEQQSGPGGWVNRIEQPSPKPGQLRLWTYQSIAHGADLVVYFRWRTATFGTEMYWHGLHNWDNRPNRRTREVKKIAEELRSAGQAIAGSRYEADVAILRDYDNEWDGEFDKWHGGYEWTSTLSWYKRLQRRHIPSDMLFVNEQTTLEQLSRYQTLIYPHPTIMREETAKLLEAYVQGGGNLIIGCRSGYKDETGRCRMTPMPGPLAPLCGVTVEDFTREEPDGSSPGFTLSEDAFNTFAAFSTNGFAETLAVTSPDAIVLGRYDNSSYMNGEPALVENRSGEGRTIYFGGVFSDALVDQLIDRLEITSPAADQLELPESIELTVRVHDKPIFEGQENGLRVHFLLNYNGSSETIKLSCGATDLLTGQRFVKGAAVLDPYAVLALVFDE</sequence>
<dbReference type="Proteomes" id="UP000609346">
    <property type="component" value="Unassembled WGS sequence"/>
</dbReference>
<evidence type="ECO:0000256" key="3">
    <source>
        <dbReference type="ARBA" id="ARBA00012756"/>
    </source>
</evidence>
<accession>A0ABR8N491</accession>
<feature type="domain" description="Beta-galactosidase trimerisation" evidence="10">
    <location>
        <begin position="404"/>
        <end position="616"/>
    </location>
</feature>
<dbReference type="InterPro" id="IPR013529">
    <property type="entry name" value="Glyco_hydro_42_N"/>
</dbReference>
<dbReference type="InterPro" id="IPR013739">
    <property type="entry name" value="Beta_galactosidase_C"/>
</dbReference>
<dbReference type="InterPro" id="IPR029062">
    <property type="entry name" value="Class_I_gatase-like"/>
</dbReference>
<evidence type="ECO:0000256" key="4">
    <source>
        <dbReference type="ARBA" id="ARBA00022723"/>
    </source>
</evidence>
<dbReference type="Gene3D" id="3.40.50.880">
    <property type="match status" value="1"/>
</dbReference>
<keyword evidence="7 8" id="KW-0326">Glycosidase</keyword>
<proteinExistence type="inferred from homology"/>
<comment type="catalytic activity">
    <reaction evidence="1 8">
        <text>Hydrolysis of terminal non-reducing beta-D-galactose residues in beta-D-galactosides.</text>
        <dbReference type="EC" id="3.2.1.23"/>
    </reaction>
</comment>
<name>A0ABR8N491_9BACL</name>
<feature type="domain" description="Glycoside hydrolase family 42 N-terminal" evidence="9">
    <location>
        <begin position="15"/>
        <end position="392"/>
    </location>
</feature>
<dbReference type="Gene3D" id="3.20.20.80">
    <property type="entry name" value="Glycosidases"/>
    <property type="match status" value="1"/>
</dbReference>
<dbReference type="Pfam" id="PF02449">
    <property type="entry name" value="Glyco_hydro_42"/>
    <property type="match status" value="1"/>
</dbReference>
<dbReference type="InterPro" id="IPR017853">
    <property type="entry name" value="GH"/>
</dbReference>
<evidence type="ECO:0000313" key="13">
    <source>
        <dbReference type="Proteomes" id="UP000609346"/>
    </source>
</evidence>
<dbReference type="InterPro" id="IPR003476">
    <property type="entry name" value="Glyco_hydro_42"/>
</dbReference>
<dbReference type="PANTHER" id="PTHR36447:SF2">
    <property type="entry name" value="BETA-GALACTOSIDASE YESZ"/>
    <property type="match status" value="1"/>
</dbReference>
<dbReference type="EMBL" id="JACXZA010000006">
    <property type="protein sequence ID" value="MBD3921644.1"/>
    <property type="molecule type" value="Genomic_DNA"/>
</dbReference>
<dbReference type="InterPro" id="IPR013780">
    <property type="entry name" value="Glyco_hydro_b"/>
</dbReference>
<dbReference type="Pfam" id="PF08532">
    <property type="entry name" value="Glyco_hydro_42M"/>
    <property type="match status" value="1"/>
</dbReference>
<evidence type="ECO:0000259" key="11">
    <source>
        <dbReference type="Pfam" id="PF08533"/>
    </source>
</evidence>
<keyword evidence="5 8" id="KW-0378">Hydrolase</keyword>
<evidence type="ECO:0000256" key="5">
    <source>
        <dbReference type="ARBA" id="ARBA00022801"/>
    </source>
</evidence>
<dbReference type="EC" id="3.2.1.23" evidence="3 8"/>
<evidence type="ECO:0000256" key="6">
    <source>
        <dbReference type="ARBA" id="ARBA00022833"/>
    </source>
</evidence>
<dbReference type="RefSeq" id="WP_191205937.1">
    <property type="nucleotide sequence ID" value="NZ_JACXZA010000006.1"/>
</dbReference>
<evidence type="ECO:0000256" key="2">
    <source>
        <dbReference type="ARBA" id="ARBA00005940"/>
    </source>
</evidence>
<dbReference type="SUPFAM" id="SSF52317">
    <property type="entry name" value="Class I glutamine amidotransferase-like"/>
    <property type="match status" value="1"/>
</dbReference>
<dbReference type="PANTHER" id="PTHR36447">
    <property type="entry name" value="BETA-GALACTOSIDASE GANA"/>
    <property type="match status" value="1"/>
</dbReference>
<evidence type="ECO:0000256" key="8">
    <source>
        <dbReference type="PIRNR" id="PIRNR001084"/>
    </source>
</evidence>
<feature type="domain" description="Beta-galactosidase C-terminal" evidence="11">
    <location>
        <begin position="652"/>
        <end position="693"/>
    </location>
</feature>
<organism evidence="12 13">
    <name type="scientific">Paenibacillus terricola</name>
    <dbReference type="NCBI Taxonomy" id="2763503"/>
    <lineage>
        <taxon>Bacteria</taxon>
        <taxon>Bacillati</taxon>
        <taxon>Bacillota</taxon>
        <taxon>Bacilli</taxon>
        <taxon>Bacillales</taxon>
        <taxon>Paenibacillaceae</taxon>
        <taxon>Paenibacillus</taxon>
    </lineage>
</organism>
<dbReference type="SUPFAM" id="SSF51445">
    <property type="entry name" value="(Trans)glycosidases"/>
    <property type="match status" value="1"/>
</dbReference>
<evidence type="ECO:0000259" key="10">
    <source>
        <dbReference type="Pfam" id="PF08532"/>
    </source>
</evidence>
<dbReference type="CDD" id="cd03143">
    <property type="entry name" value="A4_beta-galactosidase_middle_domain"/>
    <property type="match status" value="1"/>
</dbReference>
<protein>
    <recommendedName>
        <fullName evidence="3 8">Beta-galactosidase</fullName>
        <shortName evidence="8">Beta-gal</shortName>
        <ecNumber evidence="3 8">3.2.1.23</ecNumber>
    </recommendedName>
</protein>
<reference evidence="12 13" key="1">
    <citation type="submission" date="2020-09" db="EMBL/GenBank/DDBJ databases">
        <title>Paenibacillus sp. strain PR3 16S rRNA gene Genome sequencing and assembly.</title>
        <authorList>
            <person name="Kim J."/>
        </authorList>
    </citation>
    <scope>NUCLEOTIDE SEQUENCE [LARGE SCALE GENOMIC DNA]</scope>
    <source>
        <strain evidence="12 13">PR3</strain>
    </source>
</reference>
<evidence type="ECO:0000256" key="7">
    <source>
        <dbReference type="ARBA" id="ARBA00023295"/>
    </source>
</evidence>
<keyword evidence="13" id="KW-1185">Reference proteome</keyword>
<keyword evidence="4" id="KW-0479">Metal-binding</keyword>
<comment type="similarity">
    <text evidence="2 8">Belongs to the glycosyl hydrolase 42 family.</text>
</comment>
<dbReference type="InterPro" id="IPR013738">
    <property type="entry name" value="Beta_galactosidase_Trimer"/>
</dbReference>
<dbReference type="PIRSF" id="PIRSF001084">
    <property type="entry name" value="B-galactosidase"/>
    <property type="match status" value="1"/>
</dbReference>
<keyword evidence="6" id="KW-0862">Zinc</keyword>
<evidence type="ECO:0000313" key="12">
    <source>
        <dbReference type="EMBL" id="MBD3921644.1"/>
    </source>
</evidence>
<evidence type="ECO:0000256" key="1">
    <source>
        <dbReference type="ARBA" id="ARBA00001412"/>
    </source>
</evidence>
<gene>
    <name evidence="12" type="ORF">H8B09_22940</name>
</gene>
<dbReference type="Gene3D" id="2.60.40.1180">
    <property type="entry name" value="Golgi alpha-mannosidase II"/>
    <property type="match status" value="1"/>
</dbReference>
<comment type="caution">
    <text evidence="12">The sequence shown here is derived from an EMBL/GenBank/DDBJ whole genome shotgun (WGS) entry which is preliminary data.</text>
</comment>